<dbReference type="PANTHER" id="PTHR40060:SF1">
    <property type="entry name" value="UPF0316 PROTEIN YEBE"/>
    <property type="match status" value="1"/>
</dbReference>
<dbReference type="Pfam" id="PF18955">
    <property type="entry name" value="DUF5698"/>
    <property type="match status" value="1"/>
</dbReference>
<evidence type="ECO:0000256" key="2">
    <source>
        <dbReference type="ARBA" id="ARBA00022475"/>
    </source>
</evidence>
<dbReference type="PANTHER" id="PTHR40060">
    <property type="entry name" value="UPF0316 PROTEIN YEBE"/>
    <property type="match status" value="1"/>
</dbReference>
<dbReference type="KEGG" id="ant:Arnit_1195"/>
<protein>
    <recommendedName>
        <fullName evidence="6">UPF0316 protein Arnit_1195</fullName>
    </recommendedName>
</protein>
<feature type="transmembrane region" description="Helical" evidence="6">
    <location>
        <begin position="40"/>
        <end position="61"/>
    </location>
</feature>
<dbReference type="eggNOG" id="COG4843">
    <property type="taxonomic scope" value="Bacteria"/>
</dbReference>
<feature type="domain" description="DUF2179" evidence="7">
    <location>
        <begin position="129"/>
        <end position="169"/>
    </location>
</feature>
<dbReference type="STRING" id="572480.Arnit_1195"/>
<evidence type="ECO:0000313" key="10">
    <source>
        <dbReference type="Proteomes" id="UP000000939"/>
    </source>
</evidence>
<evidence type="ECO:0000256" key="3">
    <source>
        <dbReference type="ARBA" id="ARBA00022692"/>
    </source>
</evidence>
<comment type="subcellular location">
    <subcellularLocation>
        <location evidence="1 6">Cell membrane</location>
        <topology evidence="1 6">Multi-pass membrane protein</topology>
    </subcellularLocation>
</comment>
<organism evidence="9 10">
    <name type="scientific">Arcobacter nitrofigilis (strain ATCC 33309 / DSM 7299 / CCUG 15893 / LMG 7604 / NCTC 12251 / CI)</name>
    <name type="common">Campylobacter nitrofigilis</name>
    <dbReference type="NCBI Taxonomy" id="572480"/>
    <lineage>
        <taxon>Bacteria</taxon>
        <taxon>Pseudomonadati</taxon>
        <taxon>Campylobacterota</taxon>
        <taxon>Epsilonproteobacteria</taxon>
        <taxon>Campylobacterales</taxon>
        <taxon>Arcobacteraceae</taxon>
        <taxon>Arcobacter</taxon>
    </lineage>
</organism>
<evidence type="ECO:0000256" key="1">
    <source>
        <dbReference type="ARBA" id="ARBA00004651"/>
    </source>
</evidence>
<keyword evidence="2 6" id="KW-1003">Cell membrane</keyword>
<gene>
    <name evidence="9" type="ordered locus">Arnit_1195</name>
</gene>
<name>D5V426_ARCNC</name>
<keyword evidence="10" id="KW-1185">Reference proteome</keyword>
<keyword evidence="5 6" id="KW-0472">Membrane</keyword>
<keyword evidence="4 6" id="KW-1133">Transmembrane helix</keyword>
<dbReference type="CDD" id="cd16381">
    <property type="entry name" value="YitT_C_like_1"/>
    <property type="match status" value="1"/>
</dbReference>
<dbReference type="InterPro" id="IPR044035">
    <property type="entry name" value="DUF5698"/>
</dbReference>
<evidence type="ECO:0000256" key="4">
    <source>
        <dbReference type="ARBA" id="ARBA00022989"/>
    </source>
</evidence>
<dbReference type="HAMAP" id="MF_01515">
    <property type="entry name" value="UPF0316"/>
    <property type="match status" value="1"/>
</dbReference>
<keyword evidence="3 6" id="KW-0812">Transmembrane</keyword>
<sequence>MSEFIAQYPYVLALLIFLSRVADVSLGTFRTIVIFRGYKLLASAIGFFEIIIWLIAAGQVFKHLDQWHLAFAYSAGFASGIYVGMWIENRFAIGKELIRCISFNRDILADKIREEGFKVVSVDGDMGEDKPVEVLFIVEKRRNIPELIQLINKLDNKAVYTVSDLKSVYDGPDFISKRSFWNMRKTK</sequence>
<feature type="transmembrane region" description="Helical" evidence="6">
    <location>
        <begin position="67"/>
        <end position="87"/>
    </location>
</feature>
<accession>D5V426</accession>
<dbReference type="EMBL" id="CP001999">
    <property type="protein sequence ID" value="ADG92854.1"/>
    <property type="molecule type" value="Genomic_DNA"/>
</dbReference>
<evidence type="ECO:0000259" key="8">
    <source>
        <dbReference type="Pfam" id="PF18955"/>
    </source>
</evidence>
<evidence type="ECO:0000256" key="6">
    <source>
        <dbReference type="HAMAP-Rule" id="MF_01515"/>
    </source>
</evidence>
<dbReference type="AlphaFoldDB" id="D5V426"/>
<dbReference type="Pfam" id="PF10035">
    <property type="entry name" value="DUF2179"/>
    <property type="match status" value="1"/>
</dbReference>
<comment type="similarity">
    <text evidence="6">Belongs to the UPF0316 family.</text>
</comment>
<dbReference type="OrthoDB" id="48231at2"/>
<feature type="domain" description="DUF5698" evidence="8">
    <location>
        <begin position="28"/>
        <end position="85"/>
    </location>
</feature>
<dbReference type="InterPro" id="IPR022930">
    <property type="entry name" value="UPF0316"/>
</dbReference>
<dbReference type="HOGENOM" id="CLU_106166_0_0_7"/>
<dbReference type="Proteomes" id="UP000000939">
    <property type="component" value="Chromosome"/>
</dbReference>
<dbReference type="NCBIfam" id="NF003191">
    <property type="entry name" value="PRK04164.1-2"/>
    <property type="match status" value="1"/>
</dbReference>
<dbReference type="GO" id="GO:0005886">
    <property type="term" value="C:plasma membrane"/>
    <property type="evidence" value="ECO:0007669"/>
    <property type="project" value="UniProtKB-SubCell"/>
</dbReference>
<evidence type="ECO:0000313" key="9">
    <source>
        <dbReference type="EMBL" id="ADG92854.1"/>
    </source>
</evidence>
<dbReference type="RefSeq" id="WP_013134999.1">
    <property type="nucleotide sequence ID" value="NC_014166.1"/>
</dbReference>
<dbReference type="InterPro" id="IPR019264">
    <property type="entry name" value="DUF2179"/>
</dbReference>
<evidence type="ECO:0000256" key="5">
    <source>
        <dbReference type="ARBA" id="ARBA00023136"/>
    </source>
</evidence>
<proteinExistence type="inferred from homology"/>
<evidence type="ECO:0000259" key="7">
    <source>
        <dbReference type="Pfam" id="PF10035"/>
    </source>
</evidence>
<reference evidence="9 10" key="1">
    <citation type="journal article" date="2010" name="Stand. Genomic Sci.">
        <title>Complete genome sequence of Arcobacter nitrofigilis type strain (CI).</title>
        <authorList>
            <person name="Pati A."/>
            <person name="Gronow S."/>
            <person name="Lapidus A."/>
            <person name="Copeland A."/>
            <person name="Glavina Del Rio T."/>
            <person name="Nolan M."/>
            <person name="Lucas S."/>
            <person name="Tice H."/>
            <person name="Cheng J.F."/>
            <person name="Han C."/>
            <person name="Chertkov O."/>
            <person name="Bruce D."/>
            <person name="Tapia R."/>
            <person name="Goodwin L."/>
            <person name="Pitluck S."/>
            <person name="Liolios K."/>
            <person name="Ivanova N."/>
            <person name="Mavromatis K."/>
            <person name="Chen A."/>
            <person name="Palaniappan K."/>
            <person name="Land M."/>
            <person name="Hauser L."/>
            <person name="Chang Y.J."/>
            <person name="Jeffries C.D."/>
            <person name="Detter J.C."/>
            <person name="Rohde M."/>
            <person name="Goker M."/>
            <person name="Bristow J."/>
            <person name="Eisen J.A."/>
            <person name="Markowitz V."/>
            <person name="Hugenholtz P."/>
            <person name="Klenk H.P."/>
            <person name="Kyrpides N.C."/>
        </authorList>
    </citation>
    <scope>NUCLEOTIDE SEQUENCE [LARGE SCALE GENOMIC DNA]</scope>
    <source>
        <strain evidence="10">ATCC 33309 / DSM 7299 / CCUG 15893 / LMG 7604 / NCTC 12251 / CI</strain>
    </source>
</reference>